<dbReference type="RefSeq" id="XP_003879717.1">
    <property type="nucleotide sequence ID" value="XM_003879668.1"/>
</dbReference>
<dbReference type="Proteomes" id="UP000007494">
    <property type="component" value="Chromosome Ia"/>
</dbReference>
<feature type="compositionally biased region" description="Basic and acidic residues" evidence="1">
    <location>
        <begin position="159"/>
        <end position="182"/>
    </location>
</feature>
<keyword evidence="4" id="KW-0808">Transferase</keyword>
<dbReference type="EMBL" id="FR823380">
    <property type="protein sequence ID" value="CBZ49682.1"/>
    <property type="molecule type" value="Genomic_DNA"/>
</dbReference>
<reference evidence="3" key="1">
    <citation type="submission" date="2011-02" db="EMBL/GenBank/DDBJ databases">
        <authorList>
            <person name="Aslett M."/>
        </authorList>
    </citation>
    <scope>NUCLEOTIDE SEQUENCE</scope>
    <source>
        <strain evidence="3">Liverpool</strain>
    </source>
</reference>
<keyword evidence="5" id="KW-1185">Reference proteome</keyword>
<dbReference type="OrthoDB" id="371224at2759"/>
<dbReference type="OMA" id="NCFARRI"/>
<gene>
    <name evidence="4" type="ORF">BN1204_001700</name>
    <name evidence="3" type="ORF">NCLIV_001700</name>
</gene>
<dbReference type="PANTHER" id="PTHR13369:SF0">
    <property type="entry name" value="GLUTATHIONE S-TRANSFERASE C-TERMINAL DOMAIN-CONTAINING PROTEIN"/>
    <property type="match status" value="1"/>
</dbReference>
<dbReference type="GO" id="GO:0008168">
    <property type="term" value="F:methyltransferase activity"/>
    <property type="evidence" value="ECO:0007669"/>
    <property type="project" value="UniProtKB-KW"/>
</dbReference>
<sequence length="754" mass="82483">MTTLHHSLHTGGSPCPCCSRPWEELPDFNPNEAVSLAKGEPRGDGILRVSGVVSRARKLSSRLLFADVSWPPTGASGGQDGGAEAVTCRSPRAAIRHASLNTTTSGFPRGEEETCSRSPVGDWTKRDGTKEMEPSQHSVSCTDRGWQENNFISPDEGEAEHHAAGHDRKDNLSEPRSTKTEADPPGGCKTQLVFDFAAFVGICRNCFARRIGLENGPESNPSDKLCFAQTQATDTSPASSSVDGRAFPQDVRHTLENTCQPPEAIFRSLCALLLHAGCQLCVAGNPIKTKSGHLSLSVTVVTYVQAPPTFEALNRLCKSVQEATLPLEALIASTTVGSRWLDCSGTTQGKSLFHQLLQSTAQERKPMLKRLCRRLTDRPLERMRPPTFVAEDLATLDFTKLLRTEWPISDYFDNCLHSTCTAAVTGPQKQAKPTASSTKKAADMQEYMTHKKGPQVRWMIQQIRHLYESLHSRQISTPSSPRLGSKETETKIRCLDVGGGRGDLAFALATSFPQLHVTVLDINATSLAAARLRAEDAEIPNIDFVCEDFSQYEISSDTKLIVGLHSCGGLADSIISSAMALGVSFVVSTCCFCKHPHLRMESLVKQLHELRNARSRTAVGEEERPEPQGAERLNPEHSTVVKDRHPVVLSYPEPRLAGESQMDQVIKIEPLLPRLCKLAESSDRAVSLAAMHAVNAWRLACVNEISRQRVTPDLSGCELPPRNPLYGELCIKAFAQEYSPKNLVLVGVVRSLVK</sequence>
<dbReference type="EMBL" id="LN714474">
    <property type="protein sequence ID" value="CEL64266.1"/>
    <property type="molecule type" value="Genomic_DNA"/>
</dbReference>
<dbReference type="Pfam" id="PF13679">
    <property type="entry name" value="Methyltransf_32"/>
    <property type="match status" value="1"/>
</dbReference>
<reference evidence="5" key="3">
    <citation type="journal article" date="2012" name="PLoS Pathog.">
        <title>Comparative genomics of the apicomplexan parasites Toxoplasma gondii and Neospora caninum: Coccidia differing in host range and transmission strategy.</title>
        <authorList>
            <person name="Reid A.J."/>
            <person name="Vermont S.J."/>
            <person name="Cotton J.A."/>
            <person name="Harris D."/>
            <person name="Hill-Cawthorne G.A."/>
            <person name="Konen-Waisman S."/>
            <person name="Latham S.M."/>
            <person name="Mourier T."/>
            <person name="Norton R."/>
            <person name="Quail M.A."/>
            <person name="Sanders M."/>
            <person name="Shanmugam D."/>
            <person name="Sohal A."/>
            <person name="Wasmuth J.D."/>
            <person name="Brunk B."/>
            <person name="Grigg M.E."/>
            <person name="Howard J.C."/>
            <person name="Parkinson J."/>
            <person name="Roos D.S."/>
            <person name="Trees A.J."/>
            <person name="Berriman M."/>
            <person name="Pain A."/>
            <person name="Wastling J.M."/>
        </authorList>
    </citation>
    <scope>NUCLEOTIDE SEQUENCE [LARGE SCALE GENOMIC DNA]</scope>
    <source>
        <strain evidence="5">Liverpool</strain>
    </source>
</reference>
<dbReference type="SUPFAM" id="SSF53335">
    <property type="entry name" value="S-adenosyl-L-methionine-dependent methyltransferases"/>
    <property type="match status" value="1"/>
</dbReference>
<dbReference type="eggNOG" id="ENOG502SA2P">
    <property type="taxonomic scope" value="Eukaryota"/>
</dbReference>
<feature type="domain" description="Methyltransferase" evidence="2">
    <location>
        <begin position="461"/>
        <end position="595"/>
    </location>
</feature>
<feature type="compositionally biased region" description="Basic and acidic residues" evidence="1">
    <location>
        <begin position="123"/>
        <end position="134"/>
    </location>
</feature>
<reference evidence="3" key="2">
    <citation type="submission" date="2011-03" db="EMBL/GenBank/DDBJ databases">
        <title>Comparative genomics and transcriptomics of Neospora caninum and Toxoplasma gondii.</title>
        <authorList>
            <person name="Reid A.J."/>
            <person name="Sohal A."/>
            <person name="Harris D."/>
            <person name="Quail M."/>
            <person name="Sanders M."/>
            <person name="Berriman M."/>
            <person name="Wastling J.M."/>
            <person name="Pain A."/>
        </authorList>
    </citation>
    <scope>NUCLEOTIDE SEQUENCE</scope>
    <source>
        <strain evidence="3">Liverpool</strain>
    </source>
</reference>
<dbReference type="InterPro" id="IPR029063">
    <property type="entry name" value="SAM-dependent_MTases_sf"/>
</dbReference>
<dbReference type="InterPro" id="IPR025714">
    <property type="entry name" value="Methyltranfer_dom"/>
</dbReference>
<dbReference type="InParanoid" id="F0V7J1"/>
<dbReference type="GeneID" id="13440558"/>
<keyword evidence="4" id="KW-0489">Methyltransferase</keyword>
<dbReference type="AlphaFoldDB" id="F0V7J1"/>
<evidence type="ECO:0000313" key="3">
    <source>
        <dbReference type="EMBL" id="CBZ49682.1"/>
    </source>
</evidence>
<evidence type="ECO:0000313" key="4">
    <source>
        <dbReference type="EMBL" id="CEL64266.1"/>
    </source>
</evidence>
<dbReference type="GO" id="GO:0005737">
    <property type="term" value="C:cytoplasm"/>
    <property type="evidence" value="ECO:0007669"/>
    <property type="project" value="TreeGrafter"/>
</dbReference>
<dbReference type="VEuPathDB" id="ToxoDB:NCLIV_001700"/>
<dbReference type="PANTHER" id="PTHR13369">
    <property type="match status" value="1"/>
</dbReference>
<feature type="region of interest" description="Disordered" evidence="1">
    <location>
        <begin position="102"/>
        <end position="185"/>
    </location>
</feature>
<organism evidence="3 5">
    <name type="scientific">Neospora caninum (strain Liverpool)</name>
    <dbReference type="NCBI Taxonomy" id="572307"/>
    <lineage>
        <taxon>Eukaryota</taxon>
        <taxon>Sar</taxon>
        <taxon>Alveolata</taxon>
        <taxon>Apicomplexa</taxon>
        <taxon>Conoidasida</taxon>
        <taxon>Coccidia</taxon>
        <taxon>Eucoccidiorida</taxon>
        <taxon>Eimeriorina</taxon>
        <taxon>Sarcocystidae</taxon>
        <taxon>Neospora</taxon>
    </lineage>
</organism>
<protein>
    <submittedName>
        <fullName evidence="4">S-adenosyl-L-methionine-dependent methyltransferase, putative</fullName>
    </submittedName>
</protein>
<feature type="region of interest" description="Disordered" evidence="1">
    <location>
        <begin position="615"/>
        <end position="637"/>
    </location>
</feature>
<proteinExistence type="predicted"/>
<reference evidence="4" key="4">
    <citation type="journal article" date="2015" name="PLoS ONE">
        <title>Comprehensive Evaluation of Toxoplasma gondii VEG and Neospora caninum LIV Genomes with Tachyzoite Stage Transcriptome and Proteome Defines Novel Transcript Features.</title>
        <authorList>
            <person name="Ramaprasad A."/>
            <person name="Mourier T."/>
            <person name="Naeem R."/>
            <person name="Malas T.B."/>
            <person name="Moussa E."/>
            <person name="Panigrahi A."/>
            <person name="Vermont S.J."/>
            <person name="Otto T.D."/>
            <person name="Wastling J."/>
            <person name="Pain A."/>
        </authorList>
    </citation>
    <scope>NUCLEOTIDE SEQUENCE</scope>
    <source>
        <strain evidence="4">Liverpool</strain>
    </source>
</reference>
<evidence type="ECO:0000313" key="5">
    <source>
        <dbReference type="Proteomes" id="UP000007494"/>
    </source>
</evidence>
<dbReference type="Gene3D" id="3.40.50.150">
    <property type="entry name" value="Vaccinia Virus protein VP39"/>
    <property type="match status" value="1"/>
</dbReference>
<dbReference type="CDD" id="cd02440">
    <property type="entry name" value="AdoMet_MTases"/>
    <property type="match status" value="1"/>
</dbReference>
<feature type="compositionally biased region" description="Polar residues" evidence="1">
    <location>
        <begin position="135"/>
        <end position="152"/>
    </location>
</feature>
<accession>F0V7J1</accession>
<name>F0V7J1_NEOCL</name>
<dbReference type="GO" id="GO:0032259">
    <property type="term" value="P:methylation"/>
    <property type="evidence" value="ECO:0007669"/>
    <property type="project" value="UniProtKB-KW"/>
</dbReference>
<evidence type="ECO:0000256" key="1">
    <source>
        <dbReference type="SAM" id="MobiDB-lite"/>
    </source>
</evidence>
<evidence type="ECO:0000259" key="2">
    <source>
        <dbReference type="Pfam" id="PF13679"/>
    </source>
</evidence>